<dbReference type="Pfam" id="PF07501">
    <property type="entry name" value="G5"/>
    <property type="match status" value="1"/>
</dbReference>
<name>A0A0A5GAF3_9BACI</name>
<feature type="compositionally biased region" description="Polar residues" evidence="2">
    <location>
        <begin position="376"/>
        <end position="393"/>
    </location>
</feature>
<feature type="domain" description="G5" evidence="3">
    <location>
        <begin position="298"/>
        <end position="378"/>
    </location>
</feature>
<dbReference type="RefSeq" id="WP_027448844.1">
    <property type="nucleotide sequence ID" value="NZ_AVPF01000021.1"/>
</dbReference>
<dbReference type="InterPro" id="IPR007391">
    <property type="entry name" value="Vancomycin_resist_VanW"/>
</dbReference>
<dbReference type="Proteomes" id="UP000030403">
    <property type="component" value="Unassembled WGS sequence"/>
</dbReference>
<evidence type="ECO:0000259" key="3">
    <source>
        <dbReference type="PROSITE" id="PS51109"/>
    </source>
</evidence>
<dbReference type="PANTHER" id="PTHR35788:SF1">
    <property type="entry name" value="EXPORTED PROTEIN"/>
    <property type="match status" value="1"/>
</dbReference>
<dbReference type="STRING" id="1385511.GCA_000425225_02390"/>
<dbReference type="InterPro" id="IPR011098">
    <property type="entry name" value="G5_dom"/>
</dbReference>
<organism evidence="4 5">
    <name type="scientific">Pontibacillus marinus BH030004 = DSM 16465</name>
    <dbReference type="NCBI Taxonomy" id="1385511"/>
    <lineage>
        <taxon>Bacteria</taxon>
        <taxon>Bacillati</taxon>
        <taxon>Bacillota</taxon>
        <taxon>Bacilli</taxon>
        <taxon>Bacillales</taxon>
        <taxon>Bacillaceae</taxon>
        <taxon>Pontibacillus</taxon>
    </lineage>
</organism>
<evidence type="ECO:0000256" key="2">
    <source>
        <dbReference type="SAM" id="MobiDB-lite"/>
    </source>
</evidence>
<feature type="compositionally biased region" description="Low complexity" evidence="2">
    <location>
        <begin position="408"/>
        <end position="452"/>
    </location>
</feature>
<accession>A0A0A5GAF3</accession>
<dbReference type="EMBL" id="AVPF01000021">
    <property type="protein sequence ID" value="KGX88080.1"/>
    <property type="molecule type" value="Genomic_DNA"/>
</dbReference>
<proteinExistence type="predicted"/>
<protein>
    <recommendedName>
        <fullName evidence="3">G5 domain-containing protein</fullName>
    </recommendedName>
</protein>
<evidence type="ECO:0000313" key="4">
    <source>
        <dbReference type="EMBL" id="KGX88080.1"/>
    </source>
</evidence>
<comment type="caution">
    <text evidence="4">The sequence shown here is derived from an EMBL/GenBank/DDBJ whole genome shotgun (WGS) entry which is preliminary data.</text>
</comment>
<dbReference type="AlphaFoldDB" id="A0A0A5GAF3"/>
<dbReference type="SMART" id="SM01208">
    <property type="entry name" value="G5"/>
    <property type="match status" value="1"/>
</dbReference>
<dbReference type="OrthoDB" id="2691125at2"/>
<dbReference type="PANTHER" id="PTHR35788">
    <property type="entry name" value="EXPORTED PROTEIN-RELATED"/>
    <property type="match status" value="1"/>
</dbReference>
<dbReference type="Pfam" id="PF04294">
    <property type="entry name" value="VanW"/>
    <property type="match status" value="1"/>
</dbReference>
<reference evidence="4 5" key="1">
    <citation type="submission" date="2013-08" db="EMBL/GenBank/DDBJ databases">
        <authorList>
            <person name="Huang J."/>
            <person name="Wang G."/>
        </authorList>
    </citation>
    <scope>NUCLEOTIDE SEQUENCE [LARGE SCALE GENOMIC DNA]</scope>
    <source>
        <strain evidence="4 5">BH030004</strain>
    </source>
</reference>
<feature type="region of interest" description="Disordered" evidence="2">
    <location>
        <begin position="373"/>
        <end position="471"/>
    </location>
</feature>
<gene>
    <name evidence="4" type="ORF">N783_08830</name>
</gene>
<evidence type="ECO:0000256" key="1">
    <source>
        <dbReference type="ARBA" id="ARBA00022729"/>
    </source>
</evidence>
<keyword evidence="5" id="KW-1185">Reference proteome</keyword>
<dbReference type="PROSITE" id="PS51109">
    <property type="entry name" value="G5"/>
    <property type="match status" value="1"/>
</dbReference>
<keyword evidence="1" id="KW-0732">Signal</keyword>
<dbReference type="eggNOG" id="COG2720">
    <property type="taxonomic scope" value="Bacteria"/>
</dbReference>
<sequence length="471" mass="52365">MGKSNLGIFLFLLLCSSFLFTFSQVGPLAYNQVFGEPQTYEAETMVGPVHIGGLTRSEARQKLASQTSDWKDTHNVTLEMKEQNIVFQQDFIQFDIPETLNQVEDGERNYFVVEMNESYFGVLQNKVGTDLYNHILINKLSTKITARAEALHKEPLHFSIYQYVEDGTTQLYEVVSEYSITLNEEMDVTDLVNALNGAVVQNQTPFSLLSFVEEEMDQPSLNAVATAVYGAILETNFIIKQRHISTKLPSYAELGKEASVKPKNNHDLVFTNPNEQPYQLNAAVENGELIVKVLGYPLPNSYEITLENSRKIQPRTIVQFSERVPSGESNVKVEGQEGTSVEVYRFVEDKGKVIQKDFISDDYYPPVNRIEVRYGTNDQPPETESGSTNNSGGFSPGGSDDNQAPTFNENENNQSNNSGNSSSPDGDSSENSGENESDSNGNEGTSNGNDSNQAPDDIWEEPQGNTKSTEK</sequence>
<dbReference type="InterPro" id="IPR052913">
    <property type="entry name" value="Glycopeptide_resist_protein"/>
</dbReference>
<dbReference type="Gene3D" id="2.20.230.10">
    <property type="entry name" value="Resuscitation-promoting factor rpfb"/>
    <property type="match status" value="1"/>
</dbReference>
<evidence type="ECO:0000313" key="5">
    <source>
        <dbReference type="Proteomes" id="UP000030403"/>
    </source>
</evidence>